<dbReference type="AlphaFoldDB" id="A0A8J6NRI6"/>
<evidence type="ECO:0000313" key="3">
    <source>
        <dbReference type="Proteomes" id="UP000605201"/>
    </source>
</evidence>
<gene>
    <name evidence="2" type="ORF">H8D96_10150</name>
</gene>
<dbReference type="EMBL" id="JACNIG010000214">
    <property type="protein sequence ID" value="MBC8432271.1"/>
    <property type="molecule type" value="Genomic_DNA"/>
</dbReference>
<evidence type="ECO:0000259" key="1">
    <source>
        <dbReference type="Pfam" id="PF00149"/>
    </source>
</evidence>
<dbReference type="SUPFAM" id="SSF56300">
    <property type="entry name" value="Metallo-dependent phosphatases"/>
    <property type="match status" value="1"/>
</dbReference>
<reference evidence="2 3" key="1">
    <citation type="submission" date="2020-08" db="EMBL/GenBank/DDBJ databases">
        <title>Bridging the membrane lipid divide: bacteria of the FCB group superphylum have the potential to synthesize archaeal ether lipids.</title>
        <authorList>
            <person name="Villanueva L."/>
            <person name="Von Meijenfeldt F.A.B."/>
            <person name="Westbye A.B."/>
            <person name="Yadav S."/>
            <person name="Hopmans E.C."/>
            <person name="Dutilh B.E."/>
            <person name="Sinninghe Damste J.S."/>
        </authorList>
    </citation>
    <scope>NUCLEOTIDE SEQUENCE [LARGE SCALE GENOMIC DNA]</scope>
    <source>
        <strain evidence="2">NIOZ-UU17</strain>
    </source>
</reference>
<protein>
    <submittedName>
        <fullName evidence="2">Metallophosphoesterase</fullName>
    </submittedName>
</protein>
<organism evidence="2 3">
    <name type="scientific">Candidatus Desulfatibia vada</name>
    <dbReference type="NCBI Taxonomy" id="2841696"/>
    <lineage>
        <taxon>Bacteria</taxon>
        <taxon>Pseudomonadati</taxon>
        <taxon>Thermodesulfobacteriota</taxon>
        <taxon>Desulfobacteria</taxon>
        <taxon>Desulfobacterales</taxon>
        <taxon>Desulfobacterales incertae sedis</taxon>
        <taxon>Candidatus Desulfatibia</taxon>
    </lineage>
</organism>
<accession>A0A8J6NRI6</accession>
<name>A0A8J6NRI6_9BACT</name>
<dbReference type="Proteomes" id="UP000605201">
    <property type="component" value="Unassembled WGS sequence"/>
</dbReference>
<sequence>MNNIRYVCLSDMHLGQDDSILTNLNSDLTGIDVSRPSPALVALCHSLRELIKADKAQDPAPTLILAGDIFEMALTTMNNAMMDFERFIELVMPEGRELFDKILYIPGNHDHHMWELARETQYVENYLKKTKPKDELNVPWHDSRMFEKEKKPLPVGYIINNLIQRYDHLKKLEVSIAYPNFGLYQDKRCTIFHHGHFVEAIYHLMSDLAVMLSPGMKPPADIGTIEAENFAWIDFFWSAMGRSGDVGPLVENIYISLGVEKARDRLISNLAGSLIKKTDRKWLKLLRKPIEYLLKKIADNIVDRERSRTNGQPLSARGENGLKTYLSGPVLKQMQNELKTKPDNVTFIFGHTHKPYEKQYLLKGYPQNRVDVYNTGGWVVEKTSPEPMHGAAAVLLDDNLNATSLRLYNETKYPAHYKVRVQEAGGASTKPNALTRHVRSLLEKTSSTWNEFSRITTEEIEKHKKYLKHRLDKLEKQS</sequence>
<dbReference type="Gene3D" id="3.60.21.10">
    <property type="match status" value="1"/>
</dbReference>
<comment type="caution">
    <text evidence="2">The sequence shown here is derived from an EMBL/GenBank/DDBJ whole genome shotgun (WGS) entry which is preliminary data.</text>
</comment>
<dbReference type="Pfam" id="PF00149">
    <property type="entry name" value="Metallophos"/>
    <property type="match status" value="1"/>
</dbReference>
<proteinExistence type="predicted"/>
<evidence type="ECO:0000313" key="2">
    <source>
        <dbReference type="EMBL" id="MBC8432271.1"/>
    </source>
</evidence>
<dbReference type="InterPro" id="IPR004843">
    <property type="entry name" value="Calcineurin-like_PHP"/>
</dbReference>
<dbReference type="InterPro" id="IPR029052">
    <property type="entry name" value="Metallo-depent_PP-like"/>
</dbReference>
<dbReference type="GO" id="GO:0016787">
    <property type="term" value="F:hydrolase activity"/>
    <property type="evidence" value="ECO:0007669"/>
    <property type="project" value="InterPro"/>
</dbReference>
<feature type="domain" description="Calcineurin-like phosphoesterase" evidence="1">
    <location>
        <begin position="5"/>
        <end position="133"/>
    </location>
</feature>